<feature type="non-terminal residue" evidence="1">
    <location>
        <position position="1"/>
    </location>
</feature>
<dbReference type="EMBL" id="CAJVQC010106038">
    <property type="protein sequence ID" value="CAG8833279.1"/>
    <property type="molecule type" value="Genomic_DNA"/>
</dbReference>
<comment type="caution">
    <text evidence="1">The sequence shown here is derived from an EMBL/GenBank/DDBJ whole genome shotgun (WGS) entry which is preliminary data.</text>
</comment>
<proteinExistence type="predicted"/>
<organism evidence="1 2">
    <name type="scientific">Racocetra persica</name>
    <dbReference type="NCBI Taxonomy" id="160502"/>
    <lineage>
        <taxon>Eukaryota</taxon>
        <taxon>Fungi</taxon>
        <taxon>Fungi incertae sedis</taxon>
        <taxon>Mucoromycota</taxon>
        <taxon>Glomeromycotina</taxon>
        <taxon>Glomeromycetes</taxon>
        <taxon>Diversisporales</taxon>
        <taxon>Gigasporaceae</taxon>
        <taxon>Racocetra</taxon>
    </lineage>
</organism>
<keyword evidence="2" id="KW-1185">Reference proteome</keyword>
<accession>A0ACA9SBX7</accession>
<dbReference type="Proteomes" id="UP000789920">
    <property type="component" value="Unassembled WGS sequence"/>
</dbReference>
<evidence type="ECO:0000313" key="1">
    <source>
        <dbReference type="EMBL" id="CAG8833279.1"/>
    </source>
</evidence>
<reference evidence="1" key="1">
    <citation type="submission" date="2021-06" db="EMBL/GenBank/DDBJ databases">
        <authorList>
            <person name="Kallberg Y."/>
            <person name="Tangrot J."/>
            <person name="Rosling A."/>
        </authorList>
    </citation>
    <scope>NUCLEOTIDE SEQUENCE</scope>
    <source>
        <strain evidence="1">MA461A</strain>
    </source>
</reference>
<name>A0ACA9SBX7_9GLOM</name>
<gene>
    <name evidence="1" type="ORF">RPERSI_LOCUS28772</name>
</gene>
<protein>
    <submittedName>
        <fullName evidence="1">11022_t:CDS:1</fullName>
    </submittedName>
</protein>
<evidence type="ECO:0000313" key="2">
    <source>
        <dbReference type="Proteomes" id="UP000789920"/>
    </source>
</evidence>
<sequence length="132" mass="15348">VSPSFGLISGKTIITPIDAKDIYLLVKKLEEKLTIEPTEEGEESLEEFTLRRLTEILEVNIEANLTENSKKILEKIRSDKQAKITPNQQTNLRKDIKEQLVKHFKKLIADNQIEQETLSDKTKRIFEKDRKK</sequence>